<evidence type="ECO:0000313" key="10">
    <source>
        <dbReference type="Proteomes" id="UP000286482"/>
    </source>
</evidence>
<dbReference type="AlphaFoldDB" id="A0A420E706"/>
<dbReference type="SUPFAM" id="SSF141868">
    <property type="entry name" value="EAL domain-like"/>
    <property type="match status" value="1"/>
</dbReference>
<comment type="caution">
    <text evidence="9">The sequence shown here is derived from an EMBL/GenBank/DDBJ whole genome shotgun (WGS) entry which is preliminary data.</text>
</comment>
<keyword evidence="5 6" id="KW-0472">Membrane</keyword>
<dbReference type="InterPro" id="IPR029787">
    <property type="entry name" value="Nucleotide_cyclase"/>
</dbReference>
<comment type="subcellular location">
    <subcellularLocation>
        <location evidence="1">Cell membrane</location>
        <topology evidence="1">Multi-pass membrane protein</topology>
    </subcellularLocation>
</comment>
<dbReference type="EMBL" id="RAQO01000010">
    <property type="protein sequence ID" value="RKF13773.1"/>
    <property type="molecule type" value="Genomic_DNA"/>
</dbReference>
<accession>A0A420E706</accession>
<evidence type="ECO:0000256" key="3">
    <source>
        <dbReference type="ARBA" id="ARBA00022692"/>
    </source>
</evidence>
<proteinExistence type="predicted"/>
<dbReference type="CDD" id="cd01949">
    <property type="entry name" value="GGDEF"/>
    <property type="match status" value="1"/>
</dbReference>
<reference evidence="9 10" key="1">
    <citation type="submission" date="2018-09" db="EMBL/GenBank/DDBJ databases">
        <authorList>
            <person name="Wang Z."/>
        </authorList>
    </citation>
    <scope>NUCLEOTIDE SEQUENCE [LARGE SCALE GENOMIC DNA]</scope>
    <source>
        <strain evidence="9 10">ALS 81</strain>
    </source>
</reference>
<dbReference type="CDD" id="cd01948">
    <property type="entry name" value="EAL"/>
    <property type="match status" value="1"/>
</dbReference>
<evidence type="ECO:0000259" key="7">
    <source>
        <dbReference type="PROSITE" id="PS50883"/>
    </source>
</evidence>
<dbReference type="InterPro" id="IPR035919">
    <property type="entry name" value="EAL_sf"/>
</dbReference>
<evidence type="ECO:0000259" key="8">
    <source>
        <dbReference type="PROSITE" id="PS50887"/>
    </source>
</evidence>
<evidence type="ECO:0000256" key="6">
    <source>
        <dbReference type="SAM" id="Phobius"/>
    </source>
</evidence>
<dbReference type="CDD" id="cd12912">
    <property type="entry name" value="PDC2_MCP_like"/>
    <property type="match status" value="1"/>
</dbReference>
<dbReference type="InterPro" id="IPR052155">
    <property type="entry name" value="Biofilm_reg_signaling"/>
</dbReference>
<keyword evidence="4 6" id="KW-1133">Transmembrane helix</keyword>
<dbReference type="SUPFAM" id="SSF55073">
    <property type="entry name" value="Nucleotide cyclase"/>
    <property type="match status" value="1"/>
</dbReference>
<dbReference type="PANTHER" id="PTHR44757">
    <property type="entry name" value="DIGUANYLATE CYCLASE DGCP"/>
    <property type="match status" value="1"/>
</dbReference>
<dbReference type="InterPro" id="IPR033480">
    <property type="entry name" value="sCache_2"/>
</dbReference>
<dbReference type="PROSITE" id="PS50883">
    <property type="entry name" value="EAL"/>
    <property type="match status" value="1"/>
</dbReference>
<dbReference type="Proteomes" id="UP000286482">
    <property type="component" value="Unassembled WGS sequence"/>
</dbReference>
<dbReference type="OrthoDB" id="9176779at2"/>
<keyword evidence="3 6" id="KW-0812">Transmembrane</keyword>
<evidence type="ECO:0000256" key="4">
    <source>
        <dbReference type="ARBA" id="ARBA00022989"/>
    </source>
</evidence>
<keyword evidence="2" id="KW-1003">Cell membrane</keyword>
<dbReference type="Gene3D" id="3.30.450.20">
    <property type="entry name" value="PAS domain"/>
    <property type="match status" value="2"/>
</dbReference>
<feature type="transmembrane region" description="Helical" evidence="6">
    <location>
        <begin position="335"/>
        <end position="354"/>
    </location>
</feature>
<evidence type="ECO:0000256" key="5">
    <source>
        <dbReference type="ARBA" id="ARBA00023136"/>
    </source>
</evidence>
<dbReference type="Pfam" id="PF00990">
    <property type="entry name" value="GGDEF"/>
    <property type="match status" value="1"/>
</dbReference>
<feature type="domain" description="GGDEF" evidence="8">
    <location>
        <begin position="416"/>
        <end position="549"/>
    </location>
</feature>
<dbReference type="Gene3D" id="3.20.20.450">
    <property type="entry name" value="EAL domain"/>
    <property type="match status" value="1"/>
</dbReference>
<evidence type="ECO:0000256" key="1">
    <source>
        <dbReference type="ARBA" id="ARBA00004651"/>
    </source>
</evidence>
<dbReference type="PROSITE" id="PS50887">
    <property type="entry name" value="GGDEF"/>
    <property type="match status" value="1"/>
</dbReference>
<dbReference type="NCBIfam" id="TIGR00254">
    <property type="entry name" value="GGDEF"/>
    <property type="match status" value="1"/>
</dbReference>
<protein>
    <submittedName>
        <fullName evidence="9">EAL domain-containing protein</fullName>
    </submittedName>
</protein>
<evidence type="ECO:0000256" key="2">
    <source>
        <dbReference type="ARBA" id="ARBA00022475"/>
    </source>
</evidence>
<dbReference type="SMART" id="SM01049">
    <property type="entry name" value="Cache_2"/>
    <property type="match status" value="2"/>
</dbReference>
<dbReference type="InterPro" id="IPR004010">
    <property type="entry name" value="Double_Cache_2"/>
</dbReference>
<name>A0A420E706_9ALTE</name>
<sequence>MAFMVIFVLVFVYFQVSSNRSSLEKDITSLRDNFYSFQQSEIQNRVLNVVQQITTEIEQTENSLRRDIENRVNDAIQIATNIYAKHHETHPGLTKEFIIDALRPIRFNQGRGYYFVYDLDGTNVVHPIQPQLEGKNLIAWEDRQGNHVIKELSSIALNDSSGFHRWWWTKPKALDETFEKIGFVTHFEPYNWFIGTGEYVVDVARDIQQKVLKTVANYRYENNDYIFIINSKGALLAHPNPAMIGVERLDATDKTGSLYIKALVDKAKQGGGFVRYHSSFSPLGSEDTLKLSYVVYLPQWDWVVGTGVYLGQIETFLSNREAEIKDRNSQKLGRIIVSSALMAVILGIISLYIGEMVSKRFLRFQSKINTDMTRLEDAKDRLHYQAHFDSLTGLANRIQLNQFITKAIKNSQDQHRLLAVMFVDLDDFKKVNDAYGHPIGDALLVELGKRFGPLLNENQMVSRFGGDEFVFCFPELENLQAAKQFAQDILAVFDDEFIIMGKTISTACSVGVAICPTDADNADELITKADTALYSLKANRKGRYLFFDDSIQQKLQYEMSLERELRGALENQELSMHYQPQVCLETKKIMAVESLLRWKNPKLGQVSPIELIRKAEETGLIHQIGRFVIKRSCEQVAQAFASSQQQLGLSINISPLQLLEPLFTEDLIEIVDEYGLSRGQITIEITEHVLINDFDLVTPVLNQLQHSGFSIALDDFGTGYSSLNYLYTLPINEIKIDQSFVRNIMFNKQSDSLVKAIIAIGESHDLKVVAEGIETQEQCDQLGDYKCHIGQGYLFAKPLVLDDLKNFIQNNSNT</sequence>
<dbReference type="Pfam" id="PF08269">
    <property type="entry name" value="dCache_2"/>
    <property type="match status" value="1"/>
</dbReference>
<dbReference type="InterPro" id="IPR001633">
    <property type="entry name" value="EAL_dom"/>
</dbReference>
<dbReference type="PANTHER" id="PTHR44757:SF2">
    <property type="entry name" value="BIOFILM ARCHITECTURE MAINTENANCE PROTEIN MBAA"/>
    <property type="match status" value="1"/>
</dbReference>
<dbReference type="InterPro" id="IPR000160">
    <property type="entry name" value="GGDEF_dom"/>
</dbReference>
<dbReference type="InterPro" id="IPR043128">
    <property type="entry name" value="Rev_trsase/Diguanyl_cyclase"/>
</dbReference>
<dbReference type="Pfam" id="PF00563">
    <property type="entry name" value="EAL"/>
    <property type="match status" value="1"/>
</dbReference>
<dbReference type="SMART" id="SM00052">
    <property type="entry name" value="EAL"/>
    <property type="match status" value="1"/>
</dbReference>
<dbReference type="Gene3D" id="3.30.70.270">
    <property type="match status" value="1"/>
</dbReference>
<gene>
    <name evidence="9" type="ORF">DBZ36_18265</name>
</gene>
<dbReference type="SMART" id="SM00267">
    <property type="entry name" value="GGDEF"/>
    <property type="match status" value="1"/>
</dbReference>
<dbReference type="GO" id="GO:0005886">
    <property type="term" value="C:plasma membrane"/>
    <property type="evidence" value="ECO:0007669"/>
    <property type="project" value="UniProtKB-SubCell"/>
</dbReference>
<feature type="domain" description="EAL" evidence="7">
    <location>
        <begin position="558"/>
        <end position="812"/>
    </location>
</feature>
<evidence type="ECO:0000313" key="9">
    <source>
        <dbReference type="EMBL" id="RKF13773.1"/>
    </source>
</evidence>
<keyword evidence="10" id="KW-1185">Reference proteome</keyword>
<organism evidence="9 10">
    <name type="scientific">Alginatibacterium sediminis</name>
    <dbReference type="NCBI Taxonomy" id="2164068"/>
    <lineage>
        <taxon>Bacteria</taxon>
        <taxon>Pseudomonadati</taxon>
        <taxon>Pseudomonadota</taxon>
        <taxon>Gammaproteobacteria</taxon>
        <taxon>Alteromonadales</taxon>
        <taxon>Alteromonadaceae</taxon>
        <taxon>Alginatibacterium</taxon>
    </lineage>
</organism>